<protein>
    <submittedName>
        <fullName evidence="1">Uncharacterized protein</fullName>
    </submittedName>
</protein>
<dbReference type="EMBL" id="JAHRHJ020000010">
    <property type="protein sequence ID" value="KAH9298607.1"/>
    <property type="molecule type" value="Genomic_DNA"/>
</dbReference>
<sequence length="123" mass="13739">MALQKGLIWQLFQWTRIIFPVYWLILQQRLDMVSLVFAAGRVDGLPALVSSEQSNGRLSYSGKVVGTGTIARGPDGANGNHIPENLLRVLSQNNVNTLHCDPIREQIVLLEHLDQRHSLVQVS</sequence>
<name>A0AA38CD64_TAXCH</name>
<comment type="caution">
    <text evidence="1">The sequence shown here is derived from an EMBL/GenBank/DDBJ whole genome shotgun (WGS) entry which is preliminary data.</text>
</comment>
<keyword evidence="2" id="KW-1185">Reference proteome</keyword>
<evidence type="ECO:0000313" key="1">
    <source>
        <dbReference type="EMBL" id="KAH9298607.1"/>
    </source>
</evidence>
<gene>
    <name evidence="1" type="ORF">KI387_030289</name>
</gene>
<evidence type="ECO:0000313" key="2">
    <source>
        <dbReference type="Proteomes" id="UP000824469"/>
    </source>
</evidence>
<reference evidence="1 2" key="1">
    <citation type="journal article" date="2021" name="Nat. Plants">
        <title>The Taxus genome provides insights into paclitaxel biosynthesis.</title>
        <authorList>
            <person name="Xiong X."/>
            <person name="Gou J."/>
            <person name="Liao Q."/>
            <person name="Li Y."/>
            <person name="Zhou Q."/>
            <person name="Bi G."/>
            <person name="Li C."/>
            <person name="Du R."/>
            <person name="Wang X."/>
            <person name="Sun T."/>
            <person name="Guo L."/>
            <person name="Liang H."/>
            <person name="Lu P."/>
            <person name="Wu Y."/>
            <person name="Zhang Z."/>
            <person name="Ro D.K."/>
            <person name="Shang Y."/>
            <person name="Huang S."/>
            <person name="Yan J."/>
        </authorList>
    </citation>
    <scope>NUCLEOTIDE SEQUENCE [LARGE SCALE GENOMIC DNA]</scope>
    <source>
        <strain evidence="1">Ta-2019</strain>
    </source>
</reference>
<proteinExistence type="predicted"/>
<feature type="non-terminal residue" evidence="1">
    <location>
        <position position="123"/>
    </location>
</feature>
<dbReference type="Proteomes" id="UP000824469">
    <property type="component" value="Unassembled WGS sequence"/>
</dbReference>
<organism evidence="1 2">
    <name type="scientific">Taxus chinensis</name>
    <name type="common">Chinese yew</name>
    <name type="synonym">Taxus wallichiana var. chinensis</name>
    <dbReference type="NCBI Taxonomy" id="29808"/>
    <lineage>
        <taxon>Eukaryota</taxon>
        <taxon>Viridiplantae</taxon>
        <taxon>Streptophyta</taxon>
        <taxon>Embryophyta</taxon>
        <taxon>Tracheophyta</taxon>
        <taxon>Spermatophyta</taxon>
        <taxon>Pinopsida</taxon>
        <taxon>Pinidae</taxon>
        <taxon>Conifers II</taxon>
        <taxon>Cupressales</taxon>
        <taxon>Taxaceae</taxon>
        <taxon>Taxus</taxon>
    </lineage>
</organism>
<dbReference type="AlphaFoldDB" id="A0AA38CD64"/>
<accession>A0AA38CD64</accession>